<dbReference type="PANTHER" id="PTHR32120:SF10">
    <property type="entry name" value="SMALL RIBOSOMAL SUBUNIT BIOGENESIS GTPASE RSGA"/>
    <property type="match status" value="1"/>
</dbReference>
<dbReference type="InterPro" id="IPR027417">
    <property type="entry name" value="P-loop_NTPase"/>
</dbReference>
<feature type="binding site" evidence="10">
    <location>
        <position position="266"/>
    </location>
    <ligand>
        <name>Zn(2+)</name>
        <dbReference type="ChEBI" id="CHEBI:29105"/>
    </ligand>
</feature>
<proteinExistence type="inferred from homology"/>
<evidence type="ECO:0000313" key="14">
    <source>
        <dbReference type="Proteomes" id="UP000178602"/>
    </source>
</evidence>
<accession>A0A1F4T5G8</accession>
<evidence type="ECO:0000256" key="5">
    <source>
        <dbReference type="ARBA" id="ARBA00022741"/>
    </source>
</evidence>
<comment type="subunit">
    <text evidence="10">Monomer. Associates with 30S ribosomal subunit, binds 16S rRNA.</text>
</comment>
<keyword evidence="9 10" id="KW-0342">GTP-binding</keyword>
<dbReference type="GO" id="GO:0019843">
    <property type="term" value="F:rRNA binding"/>
    <property type="evidence" value="ECO:0007669"/>
    <property type="project" value="UniProtKB-KW"/>
</dbReference>
<evidence type="ECO:0000256" key="1">
    <source>
        <dbReference type="ARBA" id="ARBA00022490"/>
    </source>
</evidence>
<comment type="similarity">
    <text evidence="10">Belongs to the TRAFAC class YlqF/YawG GTPase family. RsgA subfamily.</text>
</comment>
<dbReference type="Proteomes" id="UP000178602">
    <property type="component" value="Unassembled WGS sequence"/>
</dbReference>
<dbReference type="InterPro" id="IPR010914">
    <property type="entry name" value="RsgA_GTPase_dom"/>
</dbReference>
<dbReference type="PROSITE" id="PS50936">
    <property type="entry name" value="ENGC_GTPASE"/>
    <property type="match status" value="1"/>
</dbReference>
<dbReference type="Pfam" id="PF03193">
    <property type="entry name" value="RsgA_GTPase"/>
    <property type="match status" value="1"/>
</dbReference>
<dbReference type="EMBL" id="MEUG01000001">
    <property type="protein sequence ID" value="OGC27780.1"/>
    <property type="molecule type" value="Genomic_DNA"/>
</dbReference>
<evidence type="ECO:0000256" key="6">
    <source>
        <dbReference type="ARBA" id="ARBA00022801"/>
    </source>
</evidence>
<feature type="binding site" evidence="10">
    <location>
        <begin position="128"/>
        <end position="131"/>
    </location>
    <ligand>
        <name>GTP</name>
        <dbReference type="ChEBI" id="CHEBI:37565"/>
    </ligand>
</feature>
<keyword evidence="2 10" id="KW-0690">Ribosome biogenesis</keyword>
<feature type="binding site" evidence="10">
    <location>
        <position position="274"/>
    </location>
    <ligand>
        <name>Zn(2+)</name>
        <dbReference type="ChEBI" id="CHEBI:29105"/>
    </ligand>
</feature>
<dbReference type="HAMAP" id="MF_01820">
    <property type="entry name" value="GTPase_RsgA"/>
    <property type="match status" value="1"/>
</dbReference>
<evidence type="ECO:0000256" key="4">
    <source>
        <dbReference type="ARBA" id="ARBA00022730"/>
    </source>
</evidence>
<dbReference type="GO" id="GO:0003924">
    <property type="term" value="F:GTPase activity"/>
    <property type="evidence" value="ECO:0007669"/>
    <property type="project" value="UniProtKB-UniRule"/>
</dbReference>
<dbReference type="CDD" id="cd01854">
    <property type="entry name" value="YjeQ_EngC"/>
    <property type="match status" value="1"/>
</dbReference>
<comment type="function">
    <text evidence="10">One of several proteins that assist in the late maturation steps of the functional core of the 30S ribosomal subunit. Helps release RbfA from mature subunits. May play a role in the assembly of ribosomal proteins into the subunit. Circularly permuted GTPase that catalyzes slow GTP hydrolysis, GTPase activity is stimulated by the 30S ribosomal subunit.</text>
</comment>
<feature type="domain" description="CP-type G" evidence="12">
    <location>
        <begin position="81"/>
        <end position="238"/>
    </location>
</feature>
<dbReference type="GO" id="GO:0005525">
    <property type="term" value="F:GTP binding"/>
    <property type="evidence" value="ECO:0007669"/>
    <property type="project" value="UniProtKB-UniRule"/>
</dbReference>
<sequence>MNNEIKTARVVAQYRGKYRVLGESGEAWAEVAGKIIFAAKSPLDYPAVGDQVKINDLGYGRALIEEILPRKSVLKRKAAGKEEVQTIAANVDCAFIVQAVDRDFNLNRFERYLTIVQSEKIYPVLLLNKIDLVSPEKLAEIISQVKERFKAVPLLTTSVLTGFDSLARVIEPGQIYCLLGSSGVGKSSLTNKLLGEELITTKEISAQTNKGKHTTTHRELFVLKNGGMIIDNPGMREIGLADAEEGIKSVFAEIEEIGCSCKFIDCTHQHEPGCAVLTALKSGDLSEEKYINYLKLKKETDYYAMTSLEKRQRDKDFGKMVKSALKEVKKRKI</sequence>
<evidence type="ECO:0000256" key="2">
    <source>
        <dbReference type="ARBA" id="ARBA00022517"/>
    </source>
</evidence>
<dbReference type="Gene3D" id="1.10.40.50">
    <property type="entry name" value="Probable gtpase engc, domain 3"/>
    <property type="match status" value="1"/>
</dbReference>
<comment type="subcellular location">
    <subcellularLocation>
        <location evidence="10">Cytoplasm</location>
    </subcellularLocation>
</comment>
<name>A0A1F4T5G8_UNCSA</name>
<evidence type="ECO:0000259" key="11">
    <source>
        <dbReference type="PROSITE" id="PS50936"/>
    </source>
</evidence>
<reference evidence="13 14" key="1">
    <citation type="journal article" date="2016" name="Nat. Commun.">
        <title>Thousands of microbial genomes shed light on interconnected biogeochemical processes in an aquifer system.</title>
        <authorList>
            <person name="Anantharaman K."/>
            <person name="Brown C.T."/>
            <person name="Hug L.A."/>
            <person name="Sharon I."/>
            <person name="Castelle C.J."/>
            <person name="Probst A.J."/>
            <person name="Thomas B.C."/>
            <person name="Singh A."/>
            <person name="Wilkins M.J."/>
            <person name="Karaoz U."/>
            <person name="Brodie E.L."/>
            <person name="Williams K.H."/>
            <person name="Hubbard S.S."/>
            <person name="Banfield J.F."/>
        </authorList>
    </citation>
    <scope>NUCLEOTIDE SEQUENCE [LARGE SCALE GENOMIC DNA]</scope>
</reference>
<keyword evidence="8 10" id="KW-0694">RNA-binding</keyword>
<keyword evidence="7 10" id="KW-0862">Zinc</keyword>
<evidence type="ECO:0000256" key="7">
    <source>
        <dbReference type="ARBA" id="ARBA00022833"/>
    </source>
</evidence>
<evidence type="ECO:0000256" key="8">
    <source>
        <dbReference type="ARBA" id="ARBA00022884"/>
    </source>
</evidence>
<dbReference type="InterPro" id="IPR004881">
    <property type="entry name" value="Ribosome_biogen_GTPase_RsgA"/>
</dbReference>
<feature type="binding site" evidence="10">
    <location>
        <position position="261"/>
    </location>
    <ligand>
        <name>Zn(2+)</name>
        <dbReference type="ChEBI" id="CHEBI:29105"/>
    </ligand>
</feature>
<dbReference type="Gene3D" id="3.40.50.300">
    <property type="entry name" value="P-loop containing nucleotide triphosphate hydrolases"/>
    <property type="match status" value="1"/>
</dbReference>
<dbReference type="PROSITE" id="PS51721">
    <property type="entry name" value="G_CP"/>
    <property type="match status" value="1"/>
</dbReference>
<gene>
    <name evidence="10" type="primary">rsgA</name>
    <name evidence="13" type="ORF">A3K49_02060</name>
</gene>
<evidence type="ECO:0000313" key="13">
    <source>
        <dbReference type="EMBL" id="OGC27780.1"/>
    </source>
</evidence>
<dbReference type="GO" id="GO:0042274">
    <property type="term" value="P:ribosomal small subunit biogenesis"/>
    <property type="evidence" value="ECO:0007669"/>
    <property type="project" value="UniProtKB-UniRule"/>
</dbReference>
<dbReference type="GO" id="GO:0046872">
    <property type="term" value="F:metal ion binding"/>
    <property type="evidence" value="ECO:0007669"/>
    <property type="project" value="UniProtKB-KW"/>
</dbReference>
<evidence type="ECO:0000256" key="10">
    <source>
        <dbReference type="HAMAP-Rule" id="MF_01820"/>
    </source>
</evidence>
<evidence type="ECO:0000259" key="12">
    <source>
        <dbReference type="PROSITE" id="PS51721"/>
    </source>
</evidence>
<keyword evidence="4 10" id="KW-0699">rRNA-binding</keyword>
<dbReference type="NCBIfam" id="TIGR00157">
    <property type="entry name" value="ribosome small subunit-dependent GTPase A"/>
    <property type="match status" value="1"/>
</dbReference>
<comment type="cofactor">
    <cofactor evidence="10">
        <name>Zn(2+)</name>
        <dbReference type="ChEBI" id="CHEBI:29105"/>
    </cofactor>
    <text evidence="10">Binds 1 zinc ion per subunit.</text>
</comment>
<protein>
    <recommendedName>
        <fullName evidence="10">Small ribosomal subunit biogenesis GTPase RsgA</fullName>
        <ecNumber evidence="10">3.6.1.-</ecNumber>
    </recommendedName>
</protein>
<organism evidence="13 14">
    <name type="scientific">candidate division WOR-1 bacterium RIFOXYC12_FULL_54_18</name>
    <dbReference type="NCBI Taxonomy" id="1802584"/>
    <lineage>
        <taxon>Bacteria</taxon>
        <taxon>Bacillati</taxon>
        <taxon>Saganbacteria</taxon>
    </lineage>
</organism>
<feature type="domain" description="EngC GTPase" evidence="11">
    <location>
        <begin position="89"/>
        <end position="236"/>
    </location>
</feature>
<keyword evidence="1 10" id="KW-0963">Cytoplasm</keyword>
<evidence type="ECO:0000256" key="9">
    <source>
        <dbReference type="ARBA" id="ARBA00023134"/>
    </source>
</evidence>
<dbReference type="EC" id="3.6.1.-" evidence="10"/>
<dbReference type="GO" id="GO:0005737">
    <property type="term" value="C:cytoplasm"/>
    <property type="evidence" value="ECO:0007669"/>
    <property type="project" value="UniProtKB-SubCell"/>
</dbReference>
<keyword evidence="6 10" id="KW-0378">Hydrolase</keyword>
<dbReference type="InterPro" id="IPR030378">
    <property type="entry name" value="G_CP_dom"/>
</dbReference>
<comment type="caution">
    <text evidence="13">The sequence shown here is derived from an EMBL/GenBank/DDBJ whole genome shotgun (WGS) entry which is preliminary data.</text>
</comment>
<keyword evidence="5 10" id="KW-0547">Nucleotide-binding</keyword>
<dbReference type="PANTHER" id="PTHR32120">
    <property type="entry name" value="SMALL RIBOSOMAL SUBUNIT BIOGENESIS GTPASE RSGA"/>
    <property type="match status" value="1"/>
</dbReference>
<keyword evidence="3 10" id="KW-0479">Metal-binding</keyword>
<dbReference type="AlphaFoldDB" id="A0A1F4T5G8"/>
<feature type="binding site" evidence="10">
    <location>
        <position position="268"/>
    </location>
    <ligand>
        <name>Zn(2+)</name>
        <dbReference type="ChEBI" id="CHEBI:29105"/>
    </ligand>
</feature>
<evidence type="ECO:0000256" key="3">
    <source>
        <dbReference type="ARBA" id="ARBA00022723"/>
    </source>
</evidence>
<dbReference type="SUPFAM" id="SSF52540">
    <property type="entry name" value="P-loop containing nucleoside triphosphate hydrolases"/>
    <property type="match status" value="1"/>
</dbReference>
<feature type="binding site" evidence="10">
    <location>
        <begin position="180"/>
        <end position="188"/>
    </location>
    <ligand>
        <name>GTP</name>
        <dbReference type="ChEBI" id="CHEBI:37565"/>
    </ligand>
</feature>